<sequence length="235" mass="26206">MVSPENNPNWMFDCGLLDDVSVPGGHLPSLDPSFQWPSNAFPHSNVLSAEFVDSFGNSDGLKEPGSRKRVKSGSCSASDSKACREKMRRDRLNDRFQELSSILEPGRPPKMDKCIILSDAVRMVNQLRDEAKKLKESHEDLQDKINELKAEKNELRDEKQKLKAEKEKLEQQVKGLHPQPGFLPSPVPSPYPGPGQFFGGKMVPFMGYPGVPMWQFTPPAAVDTTQDHVLHSPVA</sequence>
<reference evidence="8" key="1">
    <citation type="submission" date="2023-02" db="EMBL/GenBank/DDBJ databases">
        <title>Genome of toxic invasive species Heracleum sosnowskyi carries increased number of genes despite the absence of recent whole-genome duplications.</title>
        <authorList>
            <person name="Schelkunov M."/>
            <person name="Shtratnikova V."/>
            <person name="Makarenko M."/>
            <person name="Klepikova A."/>
            <person name="Omelchenko D."/>
            <person name="Novikova G."/>
            <person name="Obukhova E."/>
            <person name="Bogdanov V."/>
            <person name="Penin A."/>
            <person name="Logacheva M."/>
        </authorList>
    </citation>
    <scope>NUCLEOTIDE SEQUENCE</scope>
    <source>
        <strain evidence="8">Hsosn_3</strain>
        <tissue evidence="8">Leaf</tissue>
    </source>
</reference>
<dbReference type="FunFam" id="4.10.280.10:FF:000104">
    <property type="entry name" value="Transcription factor bHLH34"/>
    <property type="match status" value="1"/>
</dbReference>
<keyword evidence="9" id="KW-1185">Reference proteome</keyword>
<feature type="region of interest" description="Disordered" evidence="6">
    <location>
        <begin position="57"/>
        <end position="82"/>
    </location>
</feature>
<reference evidence="8" key="2">
    <citation type="submission" date="2023-05" db="EMBL/GenBank/DDBJ databases">
        <authorList>
            <person name="Schelkunov M.I."/>
        </authorList>
    </citation>
    <scope>NUCLEOTIDE SEQUENCE</scope>
    <source>
        <strain evidence="8">Hsosn_3</strain>
        <tissue evidence="8">Leaf</tissue>
    </source>
</reference>
<dbReference type="SMART" id="SM00353">
    <property type="entry name" value="HLH"/>
    <property type="match status" value="1"/>
</dbReference>
<protein>
    <submittedName>
        <fullName evidence="8">Transcription factor ILR3</fullName>
    </submittedName>
</protein>
<dbReference type="PANTHER" id="PTHR46133:SF23">
    <property type="entry name" value="TRANSCRIPTION FACTOR ILR3-LIKE"/>
    <property type="match status" value="1"/>
</dbReference>
<dbReference type="EMBL" id="JAUIZM010000008">
    <property type="protein sequence ID" value="KAK1368448.1"/>
    <property type="molecule type" value="Genomic_DNA"/>
</dbReference>
<evidence type="ECO:0000256" key="1">
    <source>
        <dbReference type="ARBA" id="ARBA00004123"/>
    </source>
</evidence>
<dbReference type="GO" id="GO:0006879">
    <property type="term" value="P:intracellular iron ion homeostasis"/>
    <property type="evidence" value="ECO:0007669"/>
    <property type="project" value="InterPro"/>
</dbReference>
<evidence type="ECO:0000313" key="8">
    <source>
        <dbReference type="EMBL" id="KAK1368448.1"/>
    </source>
</evidence>
<evidence type="ECO:0000256" key="2">
    <source>
        <dbReference type="ARBA" id="ARBA00023015"/>
    </source>
</evidence>
<dbReference type="InterPro" id="IPR036638">
    <property type="entry name" value="HLH_DNA-bd_sf"/>
</dbReference>
<evidence type="ECO:0000256" key="4">
    <source>
        <dbReference type="ARBA" id="ARBA00023163"/>
    </source>
</evidence>
<dbReference type="Proteomes" id="UP001237642">
    <property type="component" value="Unassembled WGS sequence"/>
</dbReference>
<evidence type="ECO:0000313" key="9">
    <source>
        <dbReference type="Proteomes" id="UP001237642"/>
    </source>
</evidence>
<accession>A0AAD8MDP2</accession>
<dbReference type="SUPFAM" id="SSF47459">
    <property type="entry name" value="HLH, helix-loop-helix DNA-binding domain"/>
    <property type="match status" value="1"/>
</dbReference>
<dbReference type="GO" id="GO:0003700">
    <property type="term" value="F:DNA-binding transcription factor activity"/>
    <property type="evidence" value="ECO:0007669"/>
    <property type="project" value="InterPro"/>
</dbReference>
<evidence type="ECO:0000259" key="7">
    <source>
        <dbReference type="PROSITE" id="PS50888"/>
    </source>
</evidence>
<name>A0AAD8MDP2_9APIA</name>
<dbReference type="PANTHER" id="PTHR46133">
    <property type="entry name" value="BHLH TRANSCRIPTION FACTOR"/>
    <property type="match status" value="1"/>
</dbReference>
<dbReference type="Pfam" id="PF00010">
    <property type="entry name" value="HLH"/>
    <property type="match status" value="1"/>
</dbReference>
<gene>
    <name evidence="8" type="ORF">POM88_034540</name>
</gene>
<keyword evidence="4" id="KW-0804">Transcription</keyword>
<evidence type="ECO:0000256" key="3">
    <source>
        <dbReference type="ARBA" id="ARBA00023125"/>
    </source>
</evidence>
<feature type="domain" description="BHLH" evidence="7">
    <location>
        <begin position="76"/>
        <end position="127"/>
    </location>
</feature>
<evidence type="ECO:0000256" key="5">
    <source>
        <dbReference type="ARBA" id="ARBA00023242"/>
    </source>
</evidence>
<dbReference type="CDD" id="cd11446">
    <property type="entry name" value="bHLH_AtILR3_like"/>
    <property type="match status" value="1"/>
</dbReference>
<dbReference type="GO" id="GO:0046983">
    <property type="term" value="F:protein dimerization activity"/>
    <property type="evidence" value="ECO:0007669"/>
    <property type="project" value="InterPro"/>
</dbReference>
<feature type="compositionally biased region" description="Pro residues" evidence="6">
    <location>
        <begin position="181"/>
        <end position="190"/>
    </location>
</feature>
<keyword evidence="5" id="KW-0539">Nucleus</keyword>
<feature type="region of interest" description="Disordered" evidence="6">
    <location>
        <begin position="171"/>
        <end position="190"/>
    </location>
</feature>
<dbReference type="GO" id="GO:0000976">
    <property type="term" value="F:transcription cis-regulatory region binding"/>
    <property type="evidence" value="ECO:0007669"/>
    <property type="project" value="UniProtKB-ARBA"/>
</dbReference>
<dbReference type="GO" id="GO:0005634">
    <property type="term" value="C:nucleus"/>
    <property type="evidence" value="ECO:0007669"/>
    <property type="project" value="UniProtKB-SubCell"/>
</dbReference>
<dbReference type="AlphaFoldDB" id="A0AAD8MDP2"/>
<dbReference type="Gene3D" id="1.20.5.1000">
    <property type="entry name" value="arf6 gtpase in complex with a specific effector, jip4"/>
    <property type="match status" value="1"/>
</dbReference>
<keyword evidence="3" id="KW-0238">DNA-binding</keyword>
<dbReference type="InterPro" id="IPR044818">
    <property type="entry name" value="ILR3-like"/>
</dbReference>
<organism evidence="8 9">
    <name type="scientific">Heracleum sosnowskyi</name>
    <dbReference type="NCBI Taxonomy" id="360622"/>
    <lineage>
        <taxon>Eukaryota</taxon>
        <taxon>Viridiplantae</taxon>
        <taxon>Streptophyta</taxon>
        <taxon>Embryophyta</taxon>
        <taxon>Tracheophyta</taxon>
        <taxon>Spermatophyta</taxon>
        <taxon>Magnoliopsida</taxon>
        <taxon>eudicotyledons</taxon>
        <taxon>Gunneridae</taxon>
        <taxon>Pentapetalae</taxon>
        <taxon>asterids</taxon>
        <taxon>campanulids</taxon>
        <taxon>Apiales</taxon>
        <taxon>Apiaceae</taxon>
        <taxon>Apioideae</taxon>
        <taxon>apioid superclade</taxon>
        <taxon>Tordylieae</taxon>
        <taxon>Tordyliinae</taxon>
        <taxon>Heracleum</taxon>
    </lineage>
</organism>
<evidence type="ECO:0000256" key="6">
    <source>
        <dbReference type="SAM" id="MobiDB-lite"/>
    </source>
</evidence>
<keyword evidence="2" id="KW-0805">Transcription regulation</keyword>
<dbReference type="PROSITE" id="PS50888">
    <property type="entry name" value="BHLH"/>
    <property type="match status" value="1"/>
</dbReference>
<dbReference type="Gene3D" id="4.10.280.10">
    <property type="entry name" value="Helix-loop-helix DNA-binding domain"/>
    <property type="match status" value="1"/>
</dbReference>
<comment type="caution">
    <text evidence="8">The sequence shown here is derived from an EMBL/GenBank/DDBJ whole genome shotgun (WGS) entry which is preliminary data.</text>
</comment>
<dbReference type="InterPro" id="IPR011598">
    <property type="entry name" value="bHLH_dom"/>
</dbReference>
<proteinExistence type="predicted"/>
<comment type="subcellular location">
    <subcellularLocation>
        <location evidence="1">Nucleus</location>
    </subcellularLocation>
</comment>